<feature type="signal peptide" evidence="20">
    <location>
        <begin position="1"/>
        <end position="22"/>
    </location>
</feature>
<organism evidence="22 25">
    <name type="scientific">Medicago truncatula</name>
    <name type="common">Barrel medic</name>
    <name type="synonym">Medicago tribuloides</name>
    <dbReference type="NCBI Taxonomy" id="3880"/>
    <lineage>
        <taxon>Eukaryota</taxon>
        <taxon>Viridiplantae</taxon>
        <taxon>Streptophyta</taxon>
        <taxon>Embryophyta</taxon>
        <taxon>Tracheophyta</taxon>
        <taxon>Spermatophyta</taxon>
        <taxon>Magnoliopsida</taxon>
        <taxon>eudicotyledons</taxon>
        <taxon>Gunneridae</taxon>
        <taxon>Pentapetalae</taxon>
        <taxon>rosids</taxon>
        <taxon>fabids</taxon>
        <taxon>Fabales</taxon>
        <taxon>Fabaceae</taxon>
        <taxon>Papilionoideae</taxon>
        <taxon>50 kb inversion clade</taxon>
        <taxon>NPAAA clade</taxon>
        <taxon>Hologalegina</taxon>
        <taxon>IRL clade</taxon>
        <taxon>Trifolieae</taxon>
        <taxon>Medicago</taxon>
    </lineage>
</organism>
<dbReference type="PROSITE" id="PS00108">
    <property type="entry name" value="PROTEIN_KINASE_ST"/>
    <property type="match status" value="1"/>
</dbReference>
<accession>G7IFT4</accession>
<dbReference type="Proteomes" id="UP000002051">
    <property type="component" value="Chromosome 2"/>
</dbReference>
<evidence type="ECO:0000256" key="15">
    <source>
        <dbReference type="ARBA" id="ARBA00023170"/>
    </source>
</evidence>
<evidence type="ECO:0000256" key="20">
    <source>
        <dbReference type="SAM" id="SignalP"/>
    </source>
</evidence>
<evidence type="ECO:0000313" key="23">
    <source>
        <dbReference type="EMBL" id="RHN72783.1"/>
    </source>
</evidence>
<evidence type="ECO:0000256" key="19">
    <source>
        <dbReference type="SAM" id="Phobius"/>
    </source>
</evidence>
<evidence type="ECO:0000256" key="2">
    <source>
        <dbReference type="ARBA" id="ARBA00008684"/>
    </source>
</evidence>
<dbReference type="InterPro" id="IPR001611">
    <property type="entry name" value="Leu-rich_rpt"/>
</dbReference>
<evidence type="ECO:0000256" key="14">
    <source>
        <dbReference type="ARBA" id="ARBA00023136"/>
    </source>
</evidence>
<dbReference type="FunFam" id="3.30.200.20:FF:000328">
    <property type="entry name" value="Leucine-rich repeat protein kinase family protein"/>
    <property type="match status" value="1"/>
</dbReference>
<evidence type="ECO:0000259" key="21">
    <source>
        <dbReference type="PROSITE" id="PS50011"/>
    </source>
</evidence>
<dbReference type="FunFam" id="1.10.510.10:FF:000453">
    <property type="entry name" value="LRR receptor-like serine/threonine-protein kinase HSL2"/>
    <property type="match status" value="1"/>
</dbReference>
<dbReference type="GO" id="GO:0016020">
    <property type="term" value="C:membrane"/>
    <property type="evidence" value="ECO:0007669"/>
    <property type="project" value="UniProtKB-SubCell"/>
</dbReference>
<dbReference type="GO" id="GO:0005524">
    <property type="term" value="F:ATP binding"/>
    <property type="evidence" value="ECO:0007669"/>
    <property type="project" value="UniProtKB-UniRule"/>
</dbReference>
<dbReference type="FunFam" id="3.80.10.10:FF:000542">
    <property type="entry name" value="Leucine-rich repeat protein kinase family protein"/>
    <property type="match status" value="1"/>
</dbReference>
<reference evidence="22 25" key="2">
    <citation type="journal article" date="2014" name="BMC Genomics">
        <title>An improved genome release (version Mt4.0) for the model legume Medicago truncatula.</title>
        <authorList>
            <person name="Tang H."/>
            <person name="Krishnakumar V."/>
            <person name="Bidwell S."/>
            <person name="Rosen B."/>
            <person name="Chan A."/>
            <person name="Zhou S."/>
            <person name="Gentzbittel L."/>
            <person name="Childs K.L."/>
            <person name="Yandell M."/>
            <person name="Gundlach H."/>
            <person name="Mayer K.F."/>
            <person name="Schwartz D.C."/>
            <person name="Town C.D."/>
        </authorList>
    </citation>
    <scope>GENOME REANNOTATION</scope>
    <source>
        <strain evidence="24 25">cv. Jemalong A17</strain>
    </source>
</reference>
<dbReference type="ExpressionAtlas" id="G7IFT4">
    <property type="expression patterns" value="differential"/>
</dbReference>
<dbReference type="SUPFAM" id="SSF52058">
    <property type="entry name" value="L domain-like"/>
    <property type="match status" value="1"/>
</dbReference>
<evidence type="ECO:0000256" key="9">
    <source>
        <dbReference type="ARBA" id="ARBA00022737"/>
    </source>
</evidence>
<comment type="subcellular location">
    <subcellularLocation>
        <location evidence="1">Membrane</location>
        <topology evidence="1">Single-pass type I membrane protein</topology>
    </subcellularLocation>
</comment>
<dbReference type="eggNOG" id="ENOG502QQH6">
    <property type="taxonomic scope" value="Eukaryota"/>
</dbReference>
<evidence type="ECO:0000256" key="3">
    <source>
        <dbReference type="ARBA" id="ARBA00012513"/>
    </source>
</evidence>
<dbReference type="KEGG" id="mtr:11412112"/>
<feature type="compositionally biased region" description="Low complexity" evidence="18">
    <location>
        <begin position="918"/>
        <end position="935"/>
    </location>
</feature>
<evidence type="ECO:0000256" key="13">
    <source>
        <dbReference type="ARBA" id="ARBA00022989"/>
    </source>
</evidence>
<keyword evidence="7 19" id="KW-0812">Transmembrane</keyword>
<dbReference type="Pfam" id="PF00560">
    <property type="entry name" value="LRR_1"/>
    <property type="match status" value="2"/>
</dbReference>
<dbReference type="FunFam" id="3.80.10.10:FF:000363">
    <property type="entry name" value="Leucine-rich repeat family protein"/>
    <property type="match status" value="1"/>
</dbReference>
<evidence type="ECO:0000256" key="12">
    <source>
        <dbReference type="ARBA" id="ARBA00022840"/>
    </source>
</evidence>
<evidence type="ECO:0000256" key="10">
    <source>
        <dbReference type="ARBA" id="ARBA00022741"/>
    </source>
</evidence>
<keyword evidence="6 23" id="KW-0808">Transferase</keyword>
<keyword evidence="14 19" id="KW-0472">Membrane</keyword>
<dbReference type="SMART" id="SM00220">
    <property type="entry name" value="S_TKc"/>
    <property type="match status" value="1"/>
</dbReference>
<dbReference type="Gene3D" id="3.30.200.20">
    <property type="entry name" value="Phosphorylase Kinase, domain 1"/>
    <property type="match status" value="1"/>
</dbReference>
<evidence type="ECO:0000256" key="6">
    <source>
        <dbReference type="ARBA" id="ARBA00022679"/>
    </source>
</evidence>
<dbReference type="InterPro" id="IPR032675">
    <property type="entry name" value="LRR_dom_sf"/>
</dbReference>
<evidence type="ECO:0000256" key="7">
    <source>
        <dbReference type="ARBA" id="ARBA00022692"/>
    </source>
</evidence>
<keyword evidence="25" id="KW-1185">Reference proteome</keyword>
<keyword evidence="13 19" id="KW-1133">Transmembrane helix</keyword>
<feature type="domain" description="Protein kinase" evidence="21">
    <location>
        <begin position="639"/>
        <end position="912"/>
    </location>
</feature>
<gene>
    <name evidence="24" type="primary">11412112</name>
    <name evidence="22" type="ordered locus">MTR_2g028580</name>
    <name evidence="23" type="ORF">MtrunA17_Chr2g0291501</name>
</gene>
<dbReference type="InterPro" id="IPR017441">
    <property type="entry name" value="Protein_kinase_ATP_BS"/>
</dbReference>
<dbReference type="EC" id="2.7.11.1" evidence="3"/>
<dbReference type="AlphaFoldDB" id="G7IFT4"/>
<keyword evidence="12 17" id="KW-0067">ATP-binding</keyword>
<dbReference type="Pfam" id="PF00069">
    <property type="entry name" value="Pkinase"/>
    <property type="match status" value="1"/>
</dbReference>
<sequence>MGERTLVFLLFLFSYLLVVVVTKTSNDDYLALSTLKYEWKNVPPSWEDSEDPCGDHWEGIECSNSRVITISLSSMDLSGQLSSEIGSLSELQILVLSYNKDLTGPLPAEIGNLKKLTNLQLINCGFTGPIPDTIGNLQRLVFLSLNSNRFSGRIPPSIGNLSNINWLDLAENQLEGPIPVSNGTTPGLDMLHKTKHFHFGKNKLSGNIPPQLFSSDMSLIHVLFESNQFTGTIPSTLGFVQKLEVVRLDNNILSGPLPININNLTNVRELLVSKNRLSGPLPDLTGMNVLSYLDVSNNSFDRSDFPLWLSTLQSLKTIMMEDTQLQGPIPVSLFSLVQLHTVMLKNNNLNGTLDIGTAISDQLGVLNLQTNFIEDFDPQIDVSKVEIILVNNPVCQETGVKRTYCSIAKNNDTYTTPLNNCVPVECNKNQILSPKCKCAYPYTGTLTLRAPSFSDVRNKTVFAMLEFTLMESFRLHEKPVDSVSLSNPRKNAYQYLDLSLEIFPSGQDSFNRTGISGIGFMLSNQTYKPPAETFGPYYFIADKYEHYLNDSVIEGPVKSSKSSHIGIIAGAAAGGCVLVLLLLLAVVYGFRQKNKAKRAAKKSNLFEQWGPDESNSSIPQLKGARRFTFEEIQNYTKKFAEASYVGSGGYGKVYRGALLNGQLIAVKRAQKESIQGGLEFKTEIELLSRVHHKNLVSLIGFCFEQGEQILVYEYVVNGTLTDALSGKSGIRLDWIRRLKIALGASRGLDYLHEHANPPIIHRDVKSTNILLDERLNAKVSDFGLSKPLGDGAKGYITTQVKGTMGYLDPEYYMTQQLTEKSDVYSFGVLMLELITARRPIERGKYIVKVIKNAMDKTKELYGLKEIIDPVIDFKASLSSFEKFIDLAMKCVEDSSSSRPSMNYAFKEIENMLMLTGTNPNAESAPSSSSYNESGNSMHPYENEYFDSSVILPRA</sequence>
<dbReference type="Gramene" id="rna8539">
    <property type="protein sequence ID" value="RHN72783.1"/>
    <property type="gene ID" value="gene8539"/>
</dbReference>
<evidence type="ECO:0000256" key="11">
    <source>
        <dbReference type="ARBA" id="ARBA00022777"/>
    </source>
</evidence>
<feature type="region of interest" description="Disordered" evidence="18">
    <location>
        <begin position="916"/>
        <end position="935"/>
    </location>
</feature>
<evidence type="ECO:0000256" key="18">
    <source>
        <dbReference type="SAM" id="MobiDB-lite"/>
    </source>
</evidence>
<keyword evidence="8 20" id="KW-0732">Signal</keyword>
<evidence type="ECO:0000313" key="25">
    <source>
        <dbReference type="Proteomes" id="UP000002051"/>
    </source>
</evidence>
<dbReference type="Proteomes" id="UP000265566">
    <property type="component" value="Chromosome 2"/>
</dbReference>
<reference evidence="26" key="4">
    <citation type="journal article" date="2018" name="Nat. Plants">
        <title>Whole-genome landscape of Medicago truncatula symbiotic genes.</title>
        <authorList>
            <person name="Pecrix Y."/>
            <person name="Staton S.E."/>
            <person name="Sallet E."/>
            <person name="Lelandais-Briere C."/>
            <person name="Moreau S."/>
            <person name="Carrere S."/>
            <person name="Blein T."/>
            <person name="Jardinaud M.F."/>
            <person name="Latrasse D."/>
            <person name="Zouine M."/>
            <person name="Zahm M."/>
            <person name="Kreplak J."/>
            <person name="Mayjonade B."/>
            <person name="Satge C."/>
            <person name="Perez M."/>
            <person name="Cauet S."/>
            <person name="Marande W."/>
            <person name="Chantry-Darmon C."/>
            <person name="Lopez-Roques C."/>
            <person name="Bouchez O."/>
            <person name="Berard A."/>
            <person name="Debelle F."/>
            <person name="Munos S."/>
            <person name="Bendahmane A."/>
            <person name="Berges H."/>
            <person name="Niebel A."/>
            <person name="Buitink J."/>
            <person name="Frugier F."/>
            <person name="Benhamed M."/>
            <person name="Crespi M."/>
            <person name="Gouzy J."/>
            <person name="Gamas P."/>
        </authorList>
    </citation>
    <scope>NUCLEOTIDE SEQUENCE [LARGE SCALE GENOMIC DNA]</scope>
    <source>
        <strain evidence="26">cv. Jemalong A17</strain>
    </source>
</reference>
<dbReference type="PaxDb" id="3880-AES64685"/>
<evidence type="ECO:0000313" key="26">
    <source>
        <dbReference type="Proteomes" id="UP000265566"/>
    </source>
</evidence>
<evidence type="ECO:0000313" key="24">
    <source>
        <dbReference type="EnsemblPlants" id="AES64685"/>
    </source>
</evidence>
<keyword evidence="9" id="KW-0677">Repeat</keyword>
<dbReference type="EMBL" id="CM001218">
    <property type="protein sequence ID" value="AES64685.2"/>
    <property type="molecule type" value="Genomic_DNA"/>
</dbReference>
<dbReference type="GO" id="GO:0004674">
    <property type="term" value="F:protein serine/threonine kinase activity"/>
    <property type="evidence" value="ECO:0007669"/>
    <property type="project" value="UniProtKB-KW"/>
</dbReference>
<comment type="similarity">
    <text evidence="2">Belongs to the protein kinase superfamily. Ser/Thr protein kinase family.</text>
</comment>
<dbReference type="PROSITE" id="PS00107">
    <property type="entry name" value="PROTEIN_KINASE_ATP"/>
    <property type="match status" value="1"/>
</dbReference>
<dbReference type="OrthoDB" id="2015206at2759"/>
<dbReference type="SUPFAM" id="SSF56112">
    <property type="entry name" value="Protein kinase-like (PK-like)"/>
    <property type="match status" value="1"/>
</dbReference>
<feature type="binding site" evidence="17">
    <location>
        <position position="667"/>
    </location>
    <ligand>
        <name>ATP</name>
        <dbReference type="ChEBI" id="CHEBI:30616"/>
    </ligand>
</feature>
<feature type="transmembrane region" description="Helical" evidence="19">
    <location>
        <begin position="565"/>
        <end position="590"/>
    </location>
</feature>
<dbReference type="PANTHER" id="PTHR45974">
    <property type="entry name" value="RECEPTOR-LIKE PROTEIN 55"/>
    <property type="match status" value="1"/>
</dbReference>
<evidence type="ECO:0000313" key="22">
    <source>
        <dbReference type="EMBL" id="AES64685.2"/>
    </source>
</evidence>
<dbReference type="Pfam" id="PF08263">
    <property type="entry name" value="LRRNT_2"/>
    <property type="match status" value="1"/>
</dbReference>
<feature type="chain" id="PRO_5014572187" description="non-specific serine/threonine protein kinase" evidence="20">
    <location>
        <begin position="23"/>
        <end position="954"/>
    </location>
</feature>
<dbReference type="InterPro" id="IPR000719">
    <property type="entry name" value="Prot_kinase_dom"/>
</dbReference>
<keyword evidence="5" id="KW-0433">Leucine-rich repeat</keyword>
<dbReference type="InterPro" id="IPR013210">
    <property type="entry name" value="LRR_N_plant-typ"/>
</dbReference>
<name>G7IFT4_MEDTR</name>
<dbReference type="Gene3D" id="3.80.10.10">
    <property type="entry name" value="Ribonuclease Inhibitor"/>
    <property type="match status" value="2"/>
</dbReference>
<accession>A0A0C3UZZ6</accession>
<dbReference type="SMR" id="G7IFT4"/>
<evidence type="ECO:0000256" key="5">
    <source>
        <dbReference type="ARBA" id="ARBA00022614"/>
    </source>
</evidence>
<dbReference type="Gene3D" id="1.10.510.10">
    <property type="entry name" value="Transferase(Phosphotransferase) domain 1"/>
    <property type="match status" value="1"/>
</dbReference>
<dbReference type="InterPro" id="IPR008271">
    <property type="entry name" value="Ser/Thr_kinase_AS"/>
</dbReference>
<proteinExistence type="inferred from homology"/>
<keyword evidence="4" id="KW-0723">Serine/threonine-protein kinase</keyword>
<reference evidence="23" key="5">
    <citation type="journal article" date="2018" name="Nat. Plants">
        <title>Whole-genome landscape of Medicago truncatula symbiotic genes.</title>
        <authorList>
            <person name="Pecrix Y."/>
            <person name="Gamas P."/>
            <person name="Carrere S."/>
        </authorList>
    </citation>
    <scope>NUCLEOTIDE SEQUENCE</scope>
    <source>
        <tissue evidence="23">Leaves</tissue>
    </source>
</reference>
<evidence type="ECO:0000256" key="8">
    <source>
        <dbReference type="ARBA" id="ARBA00022729"/>
    </source>
</evidence>
<keyword evidence="11 22" id="KW-0418">Kinase</keyword>
<dbReference type="CDD" id="cd14066">
    <property type="entry name" value="STKc_IRAK"/>
    <property type="match status" value="1"/>
</dbReference>
<dbReference type="EMBL" id="PSQE01000002">
    <property type="protein sequence ID" value="RHN72783.1"/>
    <property type="molecule type" value="Genomic_DNA"/>
</dbReference>
<reference evidence="24" key="3">
    <citation type="submission" date="2015-04" db="UniProtKB">
        <authorList>
            <consortium name="EnsemblPlants"/>
        </authorList>
    </citation>
    <scope>IDENTIFICATION</scope>
    <source>
        <strain evidence="24">cv. Jemalong A17</strain>
    </source>
</reference>
<keyword evidence="16" id="KW-0325">Glycoprotein</keyword>
<dbReference type="EnsemblPlants" id="AES64685">
    <property type="protein sequence ID" value="AES64685"/>
    <property type="gene ID" value="MTR_2g028580"/>
</dbReference>
<keyword evidence="15 22" id="KW-0675">Receptor</keyword>
<evidence type="ECO:0000256" key="16">
    <source>
        <dbReference type="ARBA" id="ARBA00023180"/>
    </source>
</evidence>
<dbReference type="PROSITE" id="PS50011">
    <property type="entry name" value="PROTEIN_KINASE_DOM"/>
    <property type="match status" value="1"/>
</dbReference>
<reference evidence="22 25" key="1">
    <citation type="journal article" date="2011" name="Nature">
        <title>The Medicago genome provides insight into the evolution of rhizobial symbioses.</title>
        <authorList>
            <person name="Young N.D."/>
            <person name="Debelle F."/>
            <person name="Oldroyd G.E."/>
            <person name="Geurts R."/>
            <person name="Cannon S.B."/>
            <person name="Udvardi M.K."/>
            <person name="Benedito V.A."/>
            <person name="Mayer K.F."/>
            <person name="Gouzy J."/>
            <person name="Schoof H."/>
            <person name="Van de Peer Y."/>
            <person name="Proost S."/>
            <person name="Cook D.R."/>
            <person name="Meyers B.C."/>
            <person name="Spannagl M."/>
            <person name="Cheung F."/>
            <person name="De Mita S."/>
            <person name="Krishnakumar V."/>
            <person name="Gundlach H."/>
            <person name="Zhou S."/>
            <person name="Mudge J."/>
            <person name="Bharti A.K."/>
            <person name="Murray J.D."/>
            <person name="Naoumkina M.A."/>
            <person name="Rosen B."/>
            <person name="Silverstein K.A."/>
            <person name="Tang H."/>
            <person name="Rombauts S."/>
            <person name="Zhao P.X."/>
            <person name="Zhou P."/>
            <person name="Barbe V."/>
            <person name="Bardou P."/>
            <person name="Bechner M."/>
            <person name="Bellec A."/>
            <person name="Berger A."/>
            <person name="Berges H."/>
            <person name="Bidwell S."/>
            <person name="Bisseling T."/>
            <person name="Choisne N."/>
            <person name="Couloux A."/>
            <person name="Denny R."/>
            <person name="Deshpande S."/>
            <person name="Dai X."/>
            <person name="Doyle J.J."/>
            <person name="Dudez A.M."/>
            <person name="Farmer A.D."/>
            <person name="Fouteau S."/>
            <person name="Franken C."/>
            <person name="Gibelin C."/>
            <person name="Gish J."/>
            <person name="Goldstein S."/>
            <person name="Gonzalez A.J."/>
            <person name="Green P.J."/>
            <person name="Hallab A."/>
            <person name="Hartog M."/>
            <person name="Hua A."/>
            <person name="Humphray S.J."/>
            <person name="Jeong D.H."/>
            <person name="Jing Y."/>
            <person name="Jocker A."/>
            <person name="Kenton S.M."/>
            <person name="Kim D.J."/>
            <person name="Klee K."/>
            <person name="Lai H."/>
            <person name="Lang C."/>
            <person name="Lin S."/>
            <person name="Macmil S.L."/>
            <person name="Magdelenat G."/>
            <person name="Matthews L."/>
            <person name="McCorrison J."/>
            <person name="Monaghan E.L."/>
            <person name="Mun J.H."/>
            <person name="Najar F.Z."/>
            <person name="Nicholson C."/>
            <person name="Noirot C."/>
            <person name="O'Bleness M."/>
            <person name="Paule C.R."/>
            <person name="Poulain J."/>
            <person name="Prion F."/>
            <person name="Qin B."/>
            <person name="Qu C."/>
            <person name="Retzel E.F."/>
            <person name="Riddle C."/>
            <person name="Sallet E."/>
            <person name="Samain S."/>
            <person name="Samson N."/>
            <person name="Sanders I."/>
            <person name="Saurat O."/>
            <person name="Scarpelli C."/>
            <person name="Schiex T."/>
            <person name="Segurens B."/>
            <person name="Severin A.J."/>
            <person name="Sherrier D.J."/>
            <person name="Shi R."/>
            <person name="Sims S."/>
            <person name="Singer S.R."/>
            <person name="Sinharoy S."/>
            <person name="Sterck L."/>
            <person name="Viollet A."/>
            <person name="Wang B.B."/>
            <person name="Wang K."/>
            <person name="Wang M."/>
            <person name="Wang X."/>
            <person name="Warfsmann J."/>
            <person name="Weissenbach J."/>
            <person name="White D.D."/>
            <person name="White J.D."/>
            <person name="Wiley G.B."/>
            <person name="Wincker P."/>
            <person name="Xing Y."/>
            <person name="Yang L."/>
            <person name="Yao Z."/>
            <person name="Ying F."/>
            <person name="Zhai J."/>
            <person name="Zhou L."/>
            <person name="Zuber A."/>
            <person name="Denarie J."/>
            <person name="Dixon R.A."/>
            <person name="May G.D."/>
            <person name="Schwartz D.C."/>
            <person name="Rogers J."/>
            <person name="Quetier F."/>
            <person name="Town C.D."/>
            <person name="Roe B.A."/>
        </authorList>
    </citation>
    <scope>NUCLEOTIDE SEQUENCE [LARGE SCALE GENOMIC DNA]</scope>
    <source>
        <strain evidence="22">A17</strain>
        <strain evidence="24 25">cv. Jemalong A17</strain>
    </source>
</reference>
<keyword evidence="10 17" id="KW-0547">Nucleotide-binding</keyword>
<evidence type="ECO:0000256" key="17">
    <source>
        <dbReference type="PROSITE-ProRule" id="PRU10141"/>
    </source>
</evidence>
<dbReference type="InterPro" id="IPR011009">
    <property type="entry name" value="Kinase-like_dom_sf"/>
</dbReference>
<dbReference type="PANTHER" id="PTHR45974:SF266">
    <property type="entry name" value="LEUCINE-RICH REPEAT RECEPTOR PROTEIN KINASE HPCA1"/>
    <property type="match status" value="1"/>
</dbReference>
<evidence type="ECO:0000256" key="4">
    <source>
        <dbReference type="ARBA" id="ARBA00022527"/>
    </source>
</evidence>
<protein>
    <recommendedName>
        <fullName evidence="3">non-specific serine/threonine protein kinase</fullName>
        <ecNumber evidence="3">2.7.11.1</ecNumber>
    </recommendedName>
</protein>
<evidence type="ECO:0000256" key="1">
    <source>
        <dbReference type="ARBA" id="ARBA00004479"/>
    </source>
</evidence>